<dbReference type="EMBL" id="VJMH01007140">
    <property type="protein sequence ID" value="KAF0685430.1"/>
    <property type="molecule type" value="Genomic_DNA"/>
</dbReference>
<feature type="region of interest" description="Disordered" evidence="1">
    <location>
        <begin position="389"/>
        <end position="570"/>
    </location>
</feature>
<name>A0A485LLY1_9STRA</name>
<gene>
    <name evidence="3" type="primary">Aste57867_22696</name>
    <name evidence="2" type="ORF">As57867_022626</name>
    <name evidence="3" type="ORF">ASTE57867_22696</name>
</gene>
<organism evidence="3 4">
    <name type="scientific">Aphanomyces stellatus</name>
    <dbReference type="NCBI Taxonomy" id="120398"/>
    <lineage>
        <taxon>Eukaryota</taxon>
        <taxon>Sar</taxon>
        <taxon>Stramenopiles</taxon>
        <taxon>Oomycota</taxon>
        <taxon>Saprolegniomycetes</taxon>
        <taxon>Saprolegniales</taxon>
        <taxon>Verrucalvaceae</taxon>
        <taxon>Aphanomyces</taxon>
    </lineage>
</organism>
<reference evidence="2" key="2">
    <citation type="submission" date="2019-06" db="EMBL/GenBank/DDBJ databases">
        <title>Genomics analysis of Aphanomyces spp. identifies a new class of oomycete effector associated with host adaptation.</title>
        <authorList>
            <person name="Gaulin E."/>
        </authorList>
    </citation>
    <scope>NUCLEOTIDE SEQUENCE</scope>
    <source>
        <strain evidence="2">CBS 578.67</strain>
    </source>
</reference>
<feature type="compositionally biased region" description="Acidic residues" evidence="1">
    <location>
        <begin position="294"/>
        <end position="317"/>
    </location>
</feature>
<accession>A0A485LLY1</accession>
<feature type="compositionally biased region" description="Low complexity" evidence="1">
    <location>
        <begin position="236"/>
        <end position="248"/>
    </location>
</feature>
<evidence type="ECO:0000313" key="2">
    <source>
        <dbReference type="EMBL" id="KAF0685430.1"/>
    </source>
</evidence>
<evidence type="ECO:0000313" key="3">
    <source>
        <dbReference type="EMBL" id="VFT99350.1"/>
    </source>
</evidence>
<feature type="region of interest" description="Disordered" evidence="1">
    <location>
        <begin position="139"/>
        <end position="358"/>
    </location>
</feature>
<sequence length="570" mass="63514">MARQPARAYYNQGLVGVTFRVPKPGKVLSYNVATKMFKVLMQVRTPVELNLSRDDVLKLINDSRAPPPDAPRVTDHVLVGTKVAQTFGRESVPGVVRQYLPAPHNVFEVRFANGVMDYVKEYVVRESMGDVVDLTLGDESDADDAAEPSPSPPPAAAPLTQRVVVEPVDVISIDSDDSDDDDHGPRPSPRAVIATSHRRRQVIEDSDNDDDREPFSHLTMHAASTPKRADQSQKEPTPQTKTTTRPSPASLLLTSDEEDMETQTPPVPRQPKRMPPMNGKAKKRPLPLPPPLSSDDDDDANAPDAEDGTSSSDDDDGRVEVVFNAFSYASDDEDAAKRTRRRRHRERTLIPPPPVRKKMVAKAAISPLASAVSMDDIDSFACCGGHTYDDHNHTTPPVVADAAPSSWRKYKAPRVTDERDFEPSTSHGPKRTKEQEEYIRKRRQHLQDRERRAKLEADAAAAGAAKVAARMDAKRRRADEKAEAAAREKRRAAEEHIARRRLHEEQKKEKERSRRSKQPAAAAPSNRVPEDLEMPRYLPRMSTAAGPRRLSTSDEYDNDDESVARESVWC</sequence>
<keyword evidence="4" id="KW-1185">Reference proteome</keyword>
<dbReference type="AlphaFoldDB" id="A0A485LLY1"/>
<proteinExistence type="predicted"/>
<dbReference type="OrthoDB" id="79851at2759"/>
<dbReference type="Proteomes" id="UP000332933">
    <property type="component" value="Unassembled WGS sequence"/>
</dbReference>
<feature type="compositionally biased region" description="Basic and acidic residues" evidence="1">
    <location>
        <begin position="469"/>
        <end position="512"/>
    </location>
</feature>
<protein>
    <submittedName>
        <fullName evidence="3">Aste57867_22696 protein</fullName>
    </submittedName>
</protein>
<evidence type="ECO:0000313" key="4">
    <source>
        <dbReference type="Proteomes" id="UP000332933"/>
    </source>
</evidence>
<reference evidence="3 4" key="1">
    <citation type="submission" date="2019-03" db="EMBL/GenBank/DDBJ databases">
        <authorList>
            <person name="Gaulin E."/>
            <person name="Dumas B."/>
        </authorList>
    </citation>
    <scope>NUCLEOTIDE SEQUENCE [LARGE SCALE GENOMIC DNA]</scope>
    <source>
        <strain evidence="3">CBS 568.67</strain>
    </source>
</reference>
<feature type="compositionally biased region" description="Basic and acidic residues" evidence="1">
    <location>
        <begin position="431"/>
        <end position="457"/>
    </location>
</feature>
<dbReference type="EMBL" id="CAADRA010007166">
    <property type="protein sequence ID" value="VFT99350.1"/>
    <property type="molecule type" value="Genomic_DNA"/>
</dbReference>
<evidence type="ECO:0000256" key="1">
    <source>
        <dbReference type="SAM" id="MobiDB-lite"/>
    </source>
</evidence>
<feature type="compositionally biased region" description="Low complexity" evidence="1">
    <location>
        <begin position="458"/>
        <end position="468"/>
    </location>
</feature>